<dbReference type="AlphaFoldDB" id="A0A5P1PLF4"/>
<name>A0A5P1PLF4_KLEPN</name>
<protein>
    <submittedName>
        <fullName evidence="1">Uncharacterized protein</fullName>
    </submittedName>
</protein>
<proteinExistence type="predicted"/>
<dbReference type="EMBL" id="MK413722">
    <property type="protein sequence ID" value="QEQ70199.1"/>
    <property type="molecule type" value="Genomic_DNA"/>
</dbReference>
<accession>A0A5P1PLF4</accession>
<keyword evidence="1" id="KW-0614">Plasmid</keyword>
<evidence type="ECO:0000313" key="1">
    <source>
        <dbReference type="EMBL" id="QEQ70199.1"/>
    </source>
</evidence>
<reference evidence="1" key="1">
    <citation type="submission" date="2019-01" db="EMBL/GenBank/DDBJ databases">
        <authorList>
            <person name="Liang Q."/>
            <person name="Zhou D."/>
        </authorList>
    </citation>
    <scope>NUCLEOTIDE SEQUENCE</scope>
    <source>
        <strain evidence="1">332306</strain>
        <plasmid evidence="1">p332306-HI3</plasmid>
    </source>
</reference>
<organism evidence="1">
    <name type="scientific">Klebsiella pneumoniae</name>
    <dbReference type="NCBI Taxonomy" id="573"/>
    <lineage>
        <taxon>Bacteria</taxon>
        <taxon>Pseudomonadati</taxon>
        <taxon>Pseudomonadota</taxon>
        <taxon>Gammaproteobacteria</taxon>
        <taxon>Enterobacterales</taxon>
        <taxon>Enterobacteriaceae</taxon>
        <taxon>Klebsiella/Raoultella group</taxon>
        <taxon>Klebsiella</taxon>
        <taxon>Klebsiella pneumoniae complex</taxon>
    </lineage>
</organism>
<geneLocation type="plasmid" evidence="1">
    <name>p332306-HI3</name>
</geneLocation>
<sequence length="51" mass="5852">MHGSFYYSLMVGVYTFRDQINQMKIFKAGRGVCQGKQRLTINETETGSIMD</sequence>